<proteinExistence type="predicted"/>
<keyword evidence="3" id="KW-1185">Reference proteome</keyword>
<keyword evidence="1" id="KW-1133">Transmembrane helix</keyword>
<gene>
    <name evidence="2" type="ORF">AFUS01_LOCUS11497</name>
</gene>
<comment type="caution">
    <text evidence="2">The sequence shown here is derived from an EMBL/GenBank/DDBJ whole genome shotgun (WGS) entry which is preliminary data.</text>
</comment>
<reference evidence="2" key="1">
    <citation type="submission" date="2021-06" db="EMBL/GenBank/DDBJ databases">
        <authorList>
            <person name="Hodson N. C."/>
            <person name="Mongue J. A."/>
            <person name="Jaron S. K."/>
        </authorList>
    </citation>
    <scope>NUCLEOTIDE SEQUENCE</scope>
</reference>
<accession>A0A8J2NQV0</accession>
<evidence type="ECO:0000313" key="3">
    <source>
        <dbReference type="Proteomes" id="UP000708208"/>
    </source>
</evidence>
<dbReference type="EMBL" id="CAJVCH010088534">
    <property type="protein sequence ID" value="CAG7722357.1"/>
    <property type="molecule type" value="Genomic_DNA"/>
</dbReference>
<protein>
    <submittedName>
        <fullName evidence="2">Uncharacterized protein</fullName>
    </submittedName>
</protein>
<keyword evidence="1" id="KW-0812">Transmembrane</keyword>
<name>A0A8J2NQV0_9HEXA</name>
<evidence type="ECO:0000313" key="2">
    <source>
        <dbReference type="EMBL" id="CAG7722357.1"/>
    </source>
</evidence>
<dbReference type="AlphaFoldDB" id="A0A8J2NQV0"/>
<sequence>MHKMGTGILSSTLRRLKFIAAITAIFGAISFGTSLSIYNWACKIDRDTLPEYKYYCGESFFDCPGKEAWMEGSILAVIAGVYQIISSVFMFRCQLGMRSWIVGNVILATFSLCFAAFIRAVPYGYSNLHDYIILIVIRFFTSRDIKIMTSNSAKGFFGVVTRP</sequence>
<feature type="transmembrane region" description="Helical" evidence="1">
    <location>
        <begin position="20"/>
        <end position="41"/>
    </location>
</feature>
<keyword evidence="1" id="KW-0472">Membrane</keyword>
<evidence type="ECO:0000256" key="1">
    <source>
        <dbReference type="SAM" id="Phobius"/>
    </source>
</evidence>
<dbReference type="Proteomes" id="UP000708208">
    <property type="component" value="Unassembled WGS sequence"/>
</dbReference>
<feature type="transmembrane region" description="Helical" evidence="1">
    <location>
        <begin position="74"/>
        <end position="93"/>
    </location>
</feature>
<feature type="transmembrane region" description="Helical" evidence="1">
    <location>
        <begin position="100"/>
        <end position="118"/>
    </location>
</feature>
<organism evidence="2 3">
    <name type="scientific">Allacma fusca</name>
    <dbReference type="NCBI Taxonomy" id="39272"/>
    <lineage>
        <taxon>Eukaryota</taxon>
        <taxon>Metazoa</taxon>
        <taxon>Ecdysozoa</taxon>
        <taxon>Arthropoda</taxon>
        <taxon>Hexapoda</taxon>
        <taxon>Collembola</taxon>
        <taxon>Symphypleona</taxon>
        <taxon>Sminthuridae</taxon>
        <taxon>Allacma</taxon>
    </lineage>
</organism>